<dbReference type="OrthoDB" id="10004495at2759"/>
<dbReference type="CDD" id="cd15489">
    <property type="entry name" value="PHD_SF"/>
    <property type="match status" value="1"/>
</dbReference>
<feature type="domain" description="Zinc finger PHD-type" evidence="5">
    <location>
        <begin position="59"/>
        <end position="107"/>
    </location>
</feature>
<keyword evidence="2" id="KW-0863">Zinc-finger</keyword>
<dbReference type="InterPro" id="IPR013761">
    <property type="entry name" value="SAM/pointed_sf"/>
</dbReference>
<keyword evidence="3" id="KW-0862">Zinc</keyword>
<evidence type="ECO:0000256" key="1">
    <source>
        <dbReference type="ARBA" id="ARBA00022723"/>
    </source>
</evidence>
<dbReference type="PANTHER" id="PTHR12247">
    <property type="entry name" value="POLYCOMB GROUP PROTEIN"/>
    <property type="match status" value="1"/>
</dbReference>
<dbReference type="SUPFAM" id="SSF47769">
    <property type="entry name" value="SAM/Pointed domain"/>
    <property type="match status" value="1"/>
</dbReference>
<comment type="caution">
    <text evidence="6">The sequence shown here is derived from an EMBL/GenBank/DDBJ whole genome shotgun (WGS) entry which is preliminary data.</text>
</comment>
<evidence type="ECO:0000256" key="4">
    <source>
        <dbReference type="SAM" id="MobiDB-lite"/>
    </source>
</evidence>
<dbReference type="SMART" id="SM00249">
    <property type="entry name" value="PHD"/>
    <property type="match status" value="2"/>
</dbReference>
<protein>
    <submittedName>
        <fullName evidence="6">Sterile alpha motif domain-containing protein 13</fullName>
    </submittedName>
</protein>
<dbReference type="AlphaFoldDB" id="A0A9Q0NGQ2"/>
<dbReference type="EMBL" id="WJQU01000001">
    <property type="protein sequence ID" value="KAJ6649216.1"/>
    <property type="molecule type" value="Genomic_DNA"/>
</dbReference>
<dbReference type="GO" id="GO:0042393">
    <property type="term" value="F:histone binding"/>
    <property type="evidence" value="ECO:0007669"/>
    <property type="project" value="TreeGrafter"/>
</dbReference>
<organism evidence="6 7">
    <name type="scientific">Pseudolycoriella hygida</name>
    <dbReference type="NCBI Taxonomy" id="35572"/>
    <lineage>
        <taxon>Eukaryota</taxon>
        <taxon>Metazoa</taxon>
        <taxon>Ecdysozoa</taxon>
        <taxon>Arthropoda</taxon>
        <taxon>Hexapoda</taxon>
        <taxon>Insecta</taxon>
        <taxon>Pterygota</taxon>
        <taxon>Neoptera</taxon>
        <taxon>Endopterygota</taxon>
        <taxon>Diptera</taxon>
        <taxon>Nematocera</taxon>
        <taxon>Sciaroidea</taxon>
        <taxon>Sciaridae</taxon>
        <taxon>Pseudolycoriella</taxon>
    </lineage>
</organism>
<accession>A0A9Q0NGQ2</accession>
<dbReference type="InterPro" id="IPR011011">
    <property type="entry name" value="Znf_FYVE_PHD"/>
</dbReference>
<evidence type="ECO:0000259" key="5">
    <source>
        <dbReference type="SMART" id="SM00249"/>
    </source>
</evidence>
<dbReference type="Gene3D" id="1.10.150.50">
    <property type="entry name" value="Transcription Factor, Ets-1"/>
    <property type="match status" value="1"/>
</dbReference>
<evidence type="ECO:0000256" key="3">
    <source>
        <dbReference type="ARBA" id="ARBA00022833"/>
    </source>
</evidence>
<dbReference type="GO" id="GO:0005634">
    <property type="term" value="C:nucleus"/>
    <property type="evidence" value="ECO:0007669"/>
    <property type="project" value="TreeGrafter"/>
</dbReference>
<dbReference type="InterPro" id="IPR013083">
    <property type="entry name" value="Znf_RING/FYVE/PHD"/>
</dbReference>
<dbReference type="GO" id="GO:0045892">
    <property type="term" value="P:negative regulation of DNA-templated transcription"/>
    <property type="evidence" value="ECO:0007669"/>
    <property type="project" value="TreeGrafter"/>
</dbReference>
<evidence type="ECO:0000313" key="7">
    <source>
        <dbReference type="Proteomes" id="UP001151699"/>
    </source>
</evidence>
<feature type="compositionally biased region" description="Basic and acidic residues" evidence="4">
    <location>
        <begin position="1"/>
        <end position="10"/>
    </location>
</feature>
<feature type="domain" description="Zinc finger PHD-type" evidence="5">
    <location>
        <begin position="108"/>
        <end position="152"/>
    </location>
</feature>
<dbReference type="GO" id="GO:0008270">
    <property type="term" value="F:zinc ion binding"/>
    <property type="evidence" value="ECO:0007669"/>
    <property type="project" value="UniProtKB-KW"/>
</dbReference>
<dbReference type="SUPFAM" id="SSF57903">
    <property type="entry name" value="FYVE/PHD zinc finger"/>
    <property type="match status" value="2"/>
</dbReference>
<dbReference type="InterPro" id="IPR001965">
    <property type="entry name" value="Znf_PHD"/>
</dbReference>
<dbReference type="Proteomes" id="UP001151699">
    <property type="component" value="Chromosome A"/>
</dbReference>
<evidence type="ECO:0000256" key="2">
    <source>
        <dbReference type="ARBA" id="ARBA00022771"/>
    </source>
</evidence>
<name>A0A9Q0NGQ2_9DIPT</name>
<dbReference type="InterPro" id="IPR050548">
    <property type="entry name" value="PcG_chromatin_remod_factors"/>
</dbReference>
<keyword evidence="1" id="KW-0479">Metal-binding</keyword>
<evidence type="ECO:0000313" key="6">
    <source>
        <dbReference type="EMBL" id="KAJ6649216.1"/>
    </source>
</evidence>
<reference evidence="6" key="1">
    <citation type="submission" date="2022-07" db="EMBL/GenBank/DDBJ databases">
        <authorList>
            <person name="Trinca V."/>
            <person name="Uliana J.V.C."/>
            <person name="Torres T.T."/>
            <person name="Ward R.J."/>
            <person name="Monesi N."/>
        </authorList>
    </citation>
    <scope>NUCLEOTIDE SEQUENCE</scope>
    <source>
        <strain evidence="6">HSMRA1968</strain>
        <tissue evidence="6">Whole embryos</tissue>
    </source>
</reference>
<keyword evidence="7" id="KW-1185">Reference proteome</keyword>
<gene>
    <name evidence="6" type="primary">SAMD13_1</name>
    <name evidence="6" type="ORF">Bhyg_04450</name>
</gene>
<dbReference type="GO" id="GO:0003682">
    <property type="term" value="F:chromatin binding"/>
    <property type="evidence" value="ECO:0007669"/>
    <property type="project" value="TreeGrafter"/>
</dbReference>
<proteinExistence type="predicted"/>
<dbReference type="PANTHER" id="PTHR12247:SF139">
    <property type="entry name" value="ATHERIN-RELATED"/>
    <property type="match status" value="1"/>
</dbReference>
<sequence>MRKLNVEKEKVKRTKRTEDPEESQGSRSKRTRTQYFPLNPTTKRRTTYSFQDTTSRYQLCSQCEKGDELGKFTTCSGNCTSKIHLSCLEQISPNSGQQLSWRCKSCQYCAVCKKAGTIRETLLKCFTCCFYYHRKCHGNHEILNCFQCHSCNLRQNSGVQAQTQNDSISNDSIQSFCGFKRTDLVPLPENIIRTLSETIKVELPAEKYSSSTIEHHDNSKLPNASEWTVNEVYNYFKEKFPRYAYVFKDEEIDGKILYKINRDDMRSLKLKLGPTIEIYDHIREMQLAVSQINLTV</sequence>
<dbReference type="Gene3D" id="3.30.40.10">
    <property type="entry name" value="Zinc/RING finger domain, C3HC4 (zinc finger)"/>
    <property type="match status" value="1"/>
</dbReference>
<feature type="region of interest" description="Disordered" evidence="4">
    <location>
        <begin position="1"/>
        <end position="35"/>
    </location>
</feature>